<feature type="transmembrane region" description="Helical" evidence="6">
    <location>
        <begin position="106"/>
        <end position="128"/>
    </location>
</feature>
<dbReference type="InterPro" id="IPR002123">
    <property type="entry name" value="Plipid/glycerol_acylTrfase"/>
</dbReference>
<keyword evidence="8" id="KW-0808">Transferase</keyword>
<dbReference type="Pfam" id="PF00501">
    <property type="entry name" value="AMP-binding"/>
    <property type="match status" value="1"/>
</dbReference>
<evidence type="ECO:0000256" key="3">
    <source>
        <dbReference type="ARBA" id="ARBA00022692"/>
    </source>
</evidence>
<dbReference type="PANTHER" id="PTHR43201:SF5">
    <property type="entry name" value="MEDIUM-CHAIN ACYL-COA LIGASE ACSF2, MITOCHONDRIAL"/>
    <property type="match status" value="1"/>
</dbReference>
<feature type="transmembrane region" description="Helical" evidence="6">
    <location>
        <begin position="257"/>
        <end position="280"/>
    </location>
</feature>
<feature type="transmembrane region" description="Helical" evidence="6">
    <location>
        <begin position="368"/>
        <end position="389"/>
    </location>
</feature>
<feature type="transmembrane region" description="Helical" evidence="6">
    <location>
        <begin position="223"/>
        <end position="245"/>
    </location>
</feature>
<dbReference type="EMBL" id="CP019948">
    <property type="protein sequence ID" value="ARN83739.1"/>
    <property type="molecule type" value="Genomic_DNA"/>
</dbReference>
<dbReference type="Proteomes" id="UP000193978">
    <property type="component" value="Chromosome"/>
</dbReference>
<dbReference type="GO" id="GO:0016746">
    <property type="term" value="F:acyltransferase activity"/>
    <property type="evidence" value="ECO:0007669"/>
    <property type="project" value="UniProtKB-KW"/>
</dbReference>
<dbReference type="GO" id="GO:0022857">
    <property type="term" value="F:transmembrane transporter activity"/>
    <property type="evidence" value="ECO:0007669"/>
    <property type="project" value="InterPro"/>
</dbReference>
<dbReference type="CDD" id="cd07989">
    <property type="entry name" value="LPLAT_AGPAT-like"/>
    <property type="match status" value="1"/>
</dbReference>
<evidence type="ECO:0000256" key="2">
    <source>
        <dbReference type="ARBA" id="ARBA00022598"/>
    </source>
</evidence>
<dbReference type="SMART" id="SM00563">
    <property type="entry name" value="PlsC"/>
    <property type="match status" value="1"/>
</dbReference>
<evidence type="ECO:0000313" key="8">
    <source>
        <dbReference type="EMBL" id="ARN83739.1"/>
    </source>
</evidence>
<feature type="transmembrane region" description="Helical" evidence="6">
    <location>
        <begin position="169"/>
        <end position="190"/>
    </location>
</feature>
<dbReference type="PANTHER" id="PTHR43201">
    <property type="entry name" value="ACYL-COA SYNTHETASE"/>
    <property type="match status" value="1"/>
</dbReference>
<dbReference type="GO" id="GO:0006631">
    <property type="term" value="P:fatty acid metabolic process"/>
    <property type="evidence" value="ECO:0007669"/>
    <property type="project" value="TreeGrafter"/>
</dbReference>
<evidence type="ECO:0000256" key="1">
    <source>
        <dbReference type="ARBA" id="ARBA00006432"/>
    </source>
</evidence>
<dbReference type="STRING" id="655015.B1812_17055"/>
<evidence type="ECO:0000259" key="7">
    <source>
        <dbReference type="SMART" id="SM00563"/>
    </source>
</evidence>
<keyword evidence="4 6" id="KW-1133">Transmembrane helix</keyword>
<feature type="transmembrane region" description="Helical" evidence="6">
    <location>
        <begin position="140"/>
        <end position="163"/>
    </location>
</feature>
<dbReference type="Pfam" id="PF01553">
    <property type="entry name" value="Acyltransferase"/>
    <property type="match status" value="1"/>
</dbReference>
<dbReference type="InterPro" id="IPR036259">
    <property type="entry name" value="MFS_trans_sf"/>
</dbReference>
<dbReference type="InterPro" id="IPR011701">
    <property type="entry name" value="MFS"/>
</dbReference>
<dbReference type="AlphaFoldDB" id="A0A1W6N1P0"/>
<comment type="similarity">
    <text evidence="1">Belongs to the ATP-dependent AMP-binding enzyme family.</text>
</comment>
<feature type="transmembrane region" description="Helical" evidence="6">
    <location>
        <begin position="44"/>
        <end position="63"/>
    </location>
</feature>
<feature type="transmembrane region" description="Helical" evidence="6">
    <location>
        <begin position="12"/>
        <end position="38"/>
    </location>
</feature>
<reference evidence="8 9" key="1">
    <citation type="submission" date="2017-02" db="EMBL/GenBank/DDBJ databases">
        <authorList>
            <person name="Peterson S.W."/>
        </authorList>
    </citation>
    <scope>NUCLEOTIDE SEQUENCE [LARGE SCALE GENOMIC DNA]</scope>
    <source>
        <strain evidence="8 9">S285</strain>
    </source>
</reference>
<feature type="transmembrane region" description="Helical" evidence="6">
    <location>
        <begin position="330"/>
        <end position="356"/>
    </location>
</feature>
<dbReference type="GO" id="GO:0031956">
    <property type="term" value="F:medium-chain fatty acid-CoA ligase activity"/>
    <property type="evidence" value="ECO:0007669"/>
    <property type="project" value="TreeGrafter"/>
</dbReference>
<dbReference type="CDD" id="cd06173">
    <property type="entry name" value="MFS_MefA_like"/>
    <property type="match status" value="1"/>
</dbReference>
<dbReference type="InterPro" id="IPR045851">
    <property type="entry name" value="AMP-bd_C_sf"/>
</dbReference>
<keyword evidence="8" id="KW-0012">Acyltransferase</keyword>
<keyword evidence="3 6" id="KW-0812">Transmembrane</keyword>
<dbReference type="RefSeq" id="WP_085773794.1">
    <property type="nucleotide sequence ID" value="NZ_AP027149.1"/>
</dbReference>
<dbReference type="Gene3D" id="3.30.300.30">
    <property type="match status" value="1"/>
</dbReference>
<accession>A0A1W6N1P0</accession>
<feature type="transmembrane region" description="Helical" evidence="6">
    <location>
        <begin position="395"/>
        <end position="415"/>
    </location>
</feature>
<name>A0A1W6N1P0_9HYPH</name>
<feature type="domain" description="Phospholipid/glycerol acyltransferase" evidence="7">
    <location>
        <begin position="453"/>
        <end position="563"/>
    </location>
</feature>
<evidence type="ECO:0000256" key="4">
    <source>
        <dbReference type="ARBA" id="ARBA00022989"/>
    </source>
</evidence>
<dbReference type="InterPro" id="IPR042099">
    <property type="entry name" value="ANL_N_sf"/>
</dbReference>
<keyword evidence="2" id="KW-0436">Ligase</keyword>
<dbReference type="SUPFAM" id="SSF56801">
    <property type="entry name" value="Acetyl-CoA synthetase-like"/>
    <property type="match status" value="1"/>
</dbReference>
<evidence type="ECO:0000313" key="9">
    <source>
        <dbReference type="Proteomes" id="UP000193978"/>
    </source>
</evidence>
<dbReference type="InterPro" id="IPR000873">
    <property type="entry name" value="AMP-dep_synth/lig_dom"/>
</dbReference>
<organism evidence="8 9">
    <name type="scientific">Methylocystis bryophila</name>
    <dbReference type="NCBI Taxonomy" id="655015"/>
    <lineage>
        <taxon>Bacteria</taxon>
        <taxon>Pseudomonadati</taxon>
        <taxon>Pseudomonadota</taxon>
        <taxon>Alphaproteobacteria</taxon>
        <taxon>Hyphomicrobiales</taxon>
        <taxon>Methylocystaceae</taxon>
        <taxon>Methylocystis</taxon>
    </lineage>
</organism>
<feature type="transmembrane region" description="Helical" evidence="6">
    <location>
        <begin position="832"/>
        <end position="853"/>
    </location>
</feature>
<gene>
    <name evidence="8" type="ORF">B1812_17055</name>
</gene>
<dbReference type="OrthoDB" id="9803968at2"/>
<dbReference type="SUPFAM" id="SSF103473">
    <property type="entry name" value="MFS general substrate transporter"/>
    <property type="match status" value="1"/>
</dbReference>
<dbReference type="NCBIfam" id="NF005291">
    <property type="entry name" value="PRK06814.1"/>
    <property type="match status" value="1"/>
</dbReference>
<evidence type="ECO:0000256" key="6">
    <source>
        <dbReference type="SAM" id="Phobius"/>
    </source>
</evidence>
<feature type="transmembrane region" description="Helical" evidence="6">
    <location>
        <begin position="287"/>
        <end position="310"/>
    </location>
</feature>
<dbReference type="Gene3D" id="3.40.50.12780">
    <property type="entry name" value="N-terminal domain of ligase-like"/>
    <property type="match status" value="1"/>
</dbReference>
<dbReference type="KEGG" id="mbry:B1812_17055"/>
<sequence length="1135" mass="120711">MSQSLLSARRFAPLFWCQFFAALNDNLLKNALAFFVLFKIGGEAGASLVTLATATLMAPYFLLSALGGELADKFDKAVVMRRLKLAEIGAAGIAVAGFYAGSTALLFFALFLFGALGALFGPAKYGILPDCLRREELPKGNALVEAATFIAILVGTILGGLAMEEGRDPAYLALGMIGFAILSYASAWFIPSTPRADSALAIDANIARSTFAFVAELHREPMLWRLGLVTSIFWLLGAVATSLLPTLVAQTMHGGEIVVTAHLVVFAVAIALGSGLAAYLSHGQIMLLPSVLGAAGAALAAGDLSLMLAFHDASSPGALLALDPYFAQPGAWRALIDLGVMSISGGMIVVPAFAALQALSDPARRARILAAVNVLNAAAMVGGGLLVAALQQAGAPIWTLFGGVAVFAAVSAIWINKAVVENPLRDLLSIFFRSFYRLEVKGLENLDRAGPNPIVALNHVSFLDAALALSIMPRAPIFAIDRTIATAWWVKPFLRFAHVVPLDPTKPLGARTLVNAVKSGEPLVIFPEGRLTVTGSLMKVYDGAGLIADRSNALVLPVRIEGPEATIFSRVPKTKEPRRLFPKFKLTVLEPVRLSVDESLKGRKRRAAAGLALYHVMSDLLFLTTDVNRTIFQAAVAALRHHGASRIALEDPVSGKLSYRKLLTAARALGEKFAALTEPGETVGLMVPNANGGCVALLALSSAGRVPAMVNFTAGHANILAGLKGAGAKRIATSRAFIEAARLEKLVLALGEEIELIYLEDLRDSVTPLDKLRALLLHRRALAPHDPDRMAAVLFTSGSEGAPKGVALSHRNMLSNIAQAAARIDFSREDKVFNVLPIFHCFGLTVGFVLPLVSGVPIYLYPSPLHYRIVPELVYSSNATVLFGTDTFLAGYARTANAYDFRSIRYVVAGAEPVKEATRDTWSEKFGVRILEGYGVTETAPVLALNTPMHNKFGTVGRLLPGIEPKLEPVAGVEGAGRLFVRGPNVMLGYLRSENPGVLEPPTEGWHDTGDIVAIDAEGFVSIKGRAKRFAKIGGEMISLARIEALAAELWPDELSAAASEPDPRKTERIVLATERQDASRSAFQAFAKTKGASELMIPAEIIVVEALPLLGSGKIDFAGVTKMIRGRATPSTEG</sequence>
<dbReference type="PROSITE" id="PS00455">
    <property type="entry name" value="AMP_BINDING"/>
    <property type="match status" value="1"/>
</dbReference>
<keyword evidence="5 6" id="KW-0472">Membrane</keyword>
<protein>
    <submittedName>
        <fullName evidence="8">Acyl-[ACP]--phospholipid O-acyltransferase</fullName>
    </submittedName>
</protein>
<dbReference type="Gene3D" id="1.20.1250.20">
    <property type="entry name" value="MFS general substrate transporter like domains"/>
    <property type="match status" value="1"/>
</dbReference>
<evidence type="ECO:0000256" key="5">
    <source>
        <dbReference type="ARBA" id="ARBA00023136"/>
    </source>
</evidence>
<dbReference type="InterPro" id="IPR020845">
    <property type="entry name" value="AMP-binding_CS"/>
</dbReference>
<proteinExistence type="inferred from homology"/>
<keyword evidence="9" id="KW-1185">Reference proteome</keyword>
<dbReference type="Pfam" id="PF07690">
    <property type="entry name" value="MFS_1"/>
    <property type="match status" value="1"/>
</dbReference>